<dbReference type="HOGENOM" id="CLU_1583707_0_0_9"/>
<dbReference type="AlphaFoldDB" id="C0BA66"/>
<protein>
    <recommendedName>
        <fullName evidence="3">Phage protein, HK97 gp10 family</fullName>
    </recommendedName>
</protein>
<dbReference type="EMBL" id="ABVR01000041">
    <property type="protein sequence ID" value="EEG89708.1"/>
    <property type="molecule type" value="Genomic_DNA"/>
</dbReference>
<name>C0BA66_9FIRM</name>
<reference evidence="1 2" key="2">
    <citation type="submission" date="2009-03" db="EMBL/GenBank/DDBJ databases">
        <title>Draft genome sequence of Coprococcus comes (ATCC 27758).</title>
        <authorList>
            <person name="Sudarsanam P."/>
            <person name="Ley R."/>
            <person name="Guruge J."/>
            <person name="Turnbaugh P.J."/>
            <person name="Mahowald M."/>
            <person name="Liep D."/>
            <person name="Gordon J."/>
        </authorList>
    </citation>
    <scope>NUCLEOTIDE SEQUENCE [LARGE SCALE GENOMIC DNA]</scope>
    <source>
        <strain evidence="1 2">ATCC 27758</strain>
    </source>
</reference>
<gene>
    <name evidence="1" type="ORF">COPCOM_02698</name>
</gene>
<evidence type="ECO:0000313" key="2">
    <source>
        <dbReference type="Proteomes" id="UP000003793"/>
    </source>
</evidence>
<evidence type="ECO:0008006" key="3">
    <source>
        <dbReference type="Google" id="ProtNLM"/>
    </source>
</evidence>
<comment type="caution">
    <text evidence="1">The sequence shown here is derived from an EMBL/GenBank/DDBJ whole genome shotgun (WGS) entry which is preliminary data.</text>
</comment>
<accession>C0BA66</accession>
<sequence length="168" mass="19274">MPRYTAKLSPSSFRELAEKVRKYRLSLNDKCDEFTRQLAEEGVVIAKANILSEDAIYTGELLNSMSLKPGDIIYNGSQYVIYTACPWAKFVEFGTGIVGSENPHPDTSIIGWKYDVNNHGEKGWFYFKNGEWHWTKGMPSRPFMYNTASELRNIETITRIARRVFGDD</sequence>
<dbReference type="GeneID" id="92824972"/>
<evidence type="ECO:0000313" key="1">
    <source>
        <dbReference type="EMBL" id="EEG89708.1"/>
    </source>
</evidence>
<dbReference type="Proteomes" id="UP000003793">
    <property type="component" value="Unassembled WGS sequence"/>
</dbReference>
<reference evidence="1 2" key="1">
    <citation type="submission" date="2009-02" db="EMBL/GenBank/DDBJ databases">
        <authorList>
            <person name="Fulton L."/>
            <person name="Clifton S."/>
            <person name="Fulton B."/>
            <person name="Xu J."/>
            <person name="Minx P."/>
            <person name="Pepin K.H."/>
            <person name="Johnson M."/>
            <person name="Bhonagiri V."/>
            <person name="Nash W.E."/>
            <person name="Mardis E.R."/>
            <person name="Wilson R.K."/>
        </authorList>
    </citation>
    <scope>NUCLEOTIDE SEQUENCE [LARGE SCALE GENOMIC DNA]</scope>
    <source>
        <strain evidence="1 2">ATCC 27758</strain>
    </source>
</reference>
<proteinExistence type="predicted"/>
<dbReference type="RefSeq" id="WP_008375465.1">
    <property type="nucleotide sequence ID" value="NZ_CP102277.1"/>
</dbReference>
<organism evidence="1 2">
    <name type="scientific">Coprococcus comes ATCC 27758</name>
    <dbReference type="NCBI Taxonomy" id="470146"/>
    <lineage>
        <taxon>Bacteria</taxon>
        <taxon>Bacillati</taxon>
        <taxon>Bacillota</taxon>
        <taxon>Clostridia</taxon>
        <taxon>Lachnospirales</taxon>
        <taxon>Lachnospiraceae</taxon>
        <taxon>Coprococcus</taxon>
    </lineage>
</organism>